<sequence length="96" mass="10478">MSRSDLPFPSNDPASPGSSTVRAPFPPYAPPAQAYHASRLRRFRQTVFASSAILPAGCLYGWVVPCCYVLLGAMDYRKFSGLLGQQAGYTFHCAEM</sequence>
<evidence type="ECO:0000256" key="1">
    <source>
        <dbReference type="SAM" id="MobiDB-lite"/>
    </source>
</evidence>
<accession>A0AAV7FPA3</accession>
<evidence type="ECO:0000313" key="4">
    <source>
        <dbReference type="EMBL" id="KAH0439598.1"/>
    </source>
</evidence>
<dbReference type="EMBL" id="JAGFBR010000077">
    <property type="protein sequence ID" value="KAH0447654.1"/>
    <property type="molecule type" value="Genomic_DNA"/>
</dbReference>
<evidence type="ECO:0000313" key="7">
    <source>
        <dbReference type="EMBL" id="KAH0447706.1"/>
    </source>
</evidence>
<dbReference type="EMBL" id="JAGFBR010000652">
    <property type="protein sequence ID" value="KAH0439598.1"/>
    <property type="molecule type" value="Genomic_DNA"/>
</dbReference>
<dbReference type="EMBL" id="JAGFBR010000073">
    <property type="protein sequence ID" value="KAH0447706.1"/>
    <property type="molecule type" value="Genomic_DNA"/>
</dbReference>
<evidence type="ECO:0000313" key="8">
    <source>
        <dbReference type="Proteomes" id="UP000775213"/>
    </source>
</evidence>
<reference evidence="3" key="2">
    <citation type="submission" date="2021-03" db="EMBL/GenBank/DDBJ databases">
        <authorList>
            <person name="Zhang Y."/>
            <person name="Zhang G.-Q."/>
            <person name="Huang T."/>
            <person name="Niu S.-C."/>
            <person name="Liu Z.-J."/>
        </authorList>
    </citation>
    <scope>NUCLEOTIDE SEQUENCE</scope>
    <source>
        <strain evidence="3">Lindl</strain>
        <tissue evidence="3">Fresh leaves</tissue>
    </source>
</reference>
<dbReference type="Proteomes" id="UP000775213">
    <property type="component" value="Unassembled WGS sequence"/>
</dbReference>
<keyword evidence="2" id="KW-1133">Transmembrane helix</keyword>
<feature type="transmembrane region" description="Helical" evidence="2">
    <location>
        <begin position="47"/>
        <end position="71"/>
    </location>
</feature>
<evidence type="ECO:0000313" key="6">
    <source>
        <dbReference type="EMBL" id="KAH0447654.1"/>
    </source>
</evidence>
<feature type="region of interest" description="Disordered" evidence="1">
    <location>
        <begin position="1"/>
        <end position="26"/>
    </location>
</feature>
<keyword evidence="2" id="KW-0812">Transmembrane</keyword>
<proteinExistence type="predicted"/>
<comment type="caution">
    <text evidence="3">The sequence shown here is derived from an EMBL/GenBank/DDBJ whole genome shotgun (WGS) entry which is preliminary data.</text>
</comment>
<dbReference type="EMBL" id="JAGFBR010000652">
    <property type="protein sequence ID" value="KAH0439605.1"/>
    <property type="molecule type" value="Genomic_DNA"/>
</dbReference>
<feature type="compositionally biased region" description="Polar residues" evidence="1">
    <location>
        <begin position="12"/>
        <end position="21"/>
    </location>
</feature>
<organism evidence="3 8">
    <name type="scientific">Dendrobium chrysotoxum</name>
    <name type="common">Orchid</name>
    <dbReference type="NCBI Taxonomy" id="161865"/>
    <lineage>
        <taxon>Eukaryota</taxon>
        <taxon>Viridiplantae</taxon>
        <taxon>Streptophyta</taxon>
        <taxon>Embryophyta</taxon>
        <taxon>Tracheophyta</taxon>
        <taxon>Spermatophyta</taxon>
        <taxon>Magnoliopsida</taxon>
        <taxon>Liliopsida</taxon>
        <taxon>Asparagales</taxon>
        <taxon>Orchidaceae</taxon>
        <taxon>Epidendroideae</taxon>
        <taxon>Malaxideae</taxon>
        <taxon>Dendrobiinae</taxon>
        <taxon>Dendrobium</taxon>
    </lineage>
</organism>
<keyword evidence="2" id="KW-0472">Membrane</keyword>
<dbReference type="AlphaFoldDB" id="A0AAV7FPA3"/>
<evidence type="ECO:0000313" key="3">
    <source>
        <dbReference type="EMBL" id="KAH0439588.1"/>
    </source>
</evidence>
<evidence type="ECO:0000256" key="2">
    <source>
        <dbReference type="SAM" id="Phobius"/>
    </source>
</evidence>
<keyword evidence="8" id="KW-1185">Reference proteome</keyword>
<reference evidence="3 8" key="1">
    <citation type="journal article" date="2021" name="Hortic Res">
        <title>Chromosome-scale assembly of the Dendrobium chrysotoxum genome enhances the understanding of orchid evolution.</title>
        <authorList>
            <person name="Zhang Y."/>
            <person name="Zhang G.Q."/>
            <person name="Zhang D."/>
            <person name="Liu X.D."/>
            <person name="Xu X.Y."/>
            <person name="Sun W.H."/>
            <person name="Yu X."/>
            <person name="Zhu X."/>
            <person name="Wang Z.W."/>
            <person name="Zhao X."/>
            <person name="Zhong W.Y."/>
            <person name="Chen H."/>
            <person name="Yin W.L."/>
            <person name="Huang T."/>
            <person name="Niu S.C."/>
            <person name="Liu Z.J."/>
        </authorList>
    </citation>
    <scope>NUCLEOTIDE SEQUENCE [LARGE SCALE GENOMIC DNA]</scope>
    <source>
        <strain evidence="3">Lindl</strain>
    </source>
</reference>
<gene>
    <name evidence="7" type="ORF">IEQ34_023465</name>
    <name evidence="6" type="ORF">IEQ34_023513</name>
    <name evidence="3" type="ORF">IEQ34_025871</name>
    <name evidence="4" type="ORF">IEQ34_025881</name>
    <name evidence="5" type="ORF">IEQ34_025888</name>
</gene>
<name>A0AAV7FPA3_DENCH</name>
<dbReference type="EMBL" id="JAGFBR010000652">
    <property type="protein sequence ID" value="KAH0439588.1"/>
    <property type="molecule type" value="Genomic_DNA"/>
</dbReference>
<evidence type="ECO:0000313" key="5">
    <source>
        <dbReference type="EMBL" id="KAH0439605.1"/>
    </source>
</evidence>
<protein>
    <submittedName>
        <fullName evidence="3">Uncharacterized protein</fullName>
    </submittedName>
</protein>